<evidence type="ECO:0000256" key="8">
    <source>
        <dbReference type="ARBA" id="ARBA00022840"/>
    </source>
</evidence>
<evidence type="ECO:0000259" key="11">
    <source>
        <dbReference type="PROSITE" id="PS51192"/>
    </source>
</evidence>
<dbReference type="InterPro" id="IPR001650">
    <property type="entry name" value="Helicase_C-like"/>
</dbReference>
<organism evidence="13 14">
    <name type="scientific">Phascolomyces articulosus</name>
    <dbReference type="NCBI Taxonomy" id="60185"/>
    <lineage>
        <taxon>Eukaryota</taxon>
        <taxon>Fungi</taxon>
        <taxon>Fungi incertae sedis</taxon>
        <taxon>Mucoromycota</taxon>
        <taxon>Mucoromycotina</taxon>
        <taxon>Mucoromycetes</taxon>
        <taxon>Mucorales</taxon>
        <taxon>Lichtheimiaceae</taxon>
        <taxon>Phascolomyces</taxon>
    </lineage>
</organism>
<dbReference type="EMBL" id="JAIXMP010000014">
    <property type="protein sequence ID" value="KAI9262419.1"/>
    <property type="molecule type" value="Genomic_DNA"/>
</dbReference>
<dbReference type="Gene3D" id="3.30.40.10">
    <property type="entry name" value="Zinc/RING finger domain, C3HC4 (zinc finger)"/>
    <property type="match status" value="1"/>
</dbReference>
<keyword evidence="8" id="KW-0067">ATP-binding</keyword>
<reference evidence="13" key="2">
    <citation type="submission" date="2023-02" db="EMBL/GenBank/DDBJ databases">
        <authorList>
            <consortium name="DOE Joint Genome Institute"/>
            <person name="Mondo S.J."/>
            <person name="Chang Y."/>
            <person name="Wang Y."/>
            <person name="Ahrendt S."/>
            <person name="Andreopoulos W."/>
            <person name="Barry K."/>
            <person name="Beard J."/>
            <person name="Benny G.L."/>
            <person name="Blankenship S."/>
            <person name="Bonito G."/>
            <person name="Cuomo C."/>
            <person name="Desiro A."/>
            <person name="Gervers K.A."/>
            <person name="Hundley H."/>
            <person name="Kuo A."/>
            <person name="LaButti K."/>
            <person name="Lang B.F."/>
            <person name="Lipzen A."/>
            <person name="O'Donnell K."/>
            <person name="Pangilinan J."/>
            <person name="Reynolds N."/>
            <person name="Sandor L."/>
            <person name="Smith M.W."/>
            <person name="Tsang A."/>
            <person name="Grigoriev I.V."/>
            <person name="Stajich J.E."/>
            <person name="Spatafora J.W."/>
        </authorList>
    </citation>
    <scope>NUCLEOTIDE SEQUENCE</scope>
    <source>
        <strain evidence="13">RSA 2281</strain>
    </source>
</reference>
<dbReference type="Gene3D" id="3.40.50.300">
    <property type="entry name" value="P-loop containing nucleotide triphosphate hydrolases"/>
    <property type="match status" value="1"/>
</dbReference>
<evidence type="ECO:0000256" key="7">
    <source>
        <dbReference type="ARBA" id="ARBA00022833"/>
    </source>
</evidence>
<dbReference type="Pfam" id="PF00097">
    <property type="entry name" value="zf-C3HC4"/>
    <property type="match status" value="1"/>
</dbReference>
<keyword evidence="6" id="KW-0347">Helicase</keyword>
<dbReference type="Pfam" id="PF00176">
    <property type="entry name" value="SNF2-rel_dom"/>
    <property type="match status" value="1"/>
</dbReference>
<sequence>MNAENTEKELKALLENIQYDDVLLPEDRTGTPDRLKITLMEHQKVGLQWLTRMEESSNRGGILSDDMGLGKTVQAMALIVSRPCTNATPIRHLPMMRRGKRRASEEFIKTKATLVICPVSLAAQWERELLTKTQPPLNVYIYHGSQRISDETILAGFDVIITTYTLVSIEFVEDEAQRGPLGRMKFHRVILDEAHTIKNYRTSMANACNRIDASYRWCMTATPIQNRIEELYSLIKFLRIRPYCEWDEFRDQIKKPLDKGLQEHAIKKVQALLKAISLRRSKKAKIDGRPILKLPERNIHFTHVDFTPDERNFYDFVNKRSQAQFNKYMRQGTVMKNYSSVLVLLLRLRQACLHPKLTMLERGEEEEVDEDAQQDLAVAMNMTVVNRLLHDDTDFSQIECPICMDMADQAQIIPGCGHMLCRECLFNYLNTNEMRGEKRCPQCRGPLQGDKVVPIEIFLKVHAPDLHEELIGQREVEDEANSEMKARAEELPSSSKIDKMLEILHETRRTTKNKDKTIVFSQFTTFLNIMETPLREHEFKFVRFDGSMSVARRDEVLQTFYDDPQYTVLLVSTKCGSLGLNLTCANRVILMDVWWNPALENQAIDRVHRIGQRKNVEVHRIFINGTVEDRILELQRKKQALADGALGEGSALKIGRLGLEELLHLFRGTGLSGTRAVASSSRNP</sequence>
<evidence type="ECO:0000313" key="13">
    <source>
        <dbReference type="EMBL" id="KAI9262419.1"/>
    </source>
</evidence>
<dbReference type="PANTHER" id="PTHR45626:SF16">
    <property type="entry name" value="ATP-DEPENDENT HELICASE ULS1"/>
    <property type="match status" value="1"/>
</dbReference>
<dbReference type="Proteomes" id="UP001209540">
    <property type="component" value="Unassembled WGS sequence"/>
</dbReference>
<dbReference type="CDD" id="cd18008">
    <property type="entry name" value="DEXDc_SHPRH-like"/>
    <property type="match status" value="1"/>
</dbReference>
<accession>A0AAD5KD59</accession>
<dbReference type="InterPro" id="IPR049730">
    <property type="entry name" value="SNF2/RAD54-like_C"/>
</dbReference>
<keyword evidence="14" id="KW-1185">Reference proteome</keyword>
<evidence type="ECO:0000256" key="5">
    <source>
        <dbReference type="ARBA" id="ARBA00022801"/>
    </source>
</evidence>
<evidence type="ECO:0000256" key="3">
    <source>
        <dbReference type="ARBA" id="ARBA00022741"/>
    </source>
</evidence>
<dbReference type="InterPro" id="IPR027417">
    <property type="entry name" value="P-loop_NTPase"/>
</dbReference>
<feature type="domain" description="Helicase C-terminal" evidence="12">
    <location>
        <begin position="496"/>
        <end position="658"/>
    </location>
</feature>
<evidence type="ECO:0000256" key="4">
    <source>
        <dbReference type="ARBA" id="ARBA00022771"/>
    </source>
</evidence>
<evidence type="ECO:0000256" key="9">
    <source>
        <dbReference type="PROSITE-ProRule" id="PRU00175"/>
    </source>
</evidence>
<evidence type="ECO:0000256" key="2">
    <source>
        <dbReference type="ARBA" id="ARBA00022723"/>
    </source>
</evidence>
<dbReference type="SUPFAM" id="SSF57850">
    <property type="entry name" value="RING/U-box"/>
    <property type="match status" value="1"/>
</dbReference>
<dbReference type="InterPro" id="IPR014001">
    <property type="entry name" value="Helicase_ATP-bd"/>
</dbReference>
<dbReference type="InterPro" id="IPR038718">
    <property type="entry name" value="SNF2-like_sf"/>
</dbReference>
<dbReference type="GO" id="GO:0005634">
    <property type="term" value="C:nucleus"/>
    <property type="evidence" value="ECO:0007669"/>
    <property type="project" value="TreeGrafter"/>
</dbReference>
<dbReference type="SUPFAM" id="SSF52540">
    <property type="entry name" value="P-loop containing nucleoside triphosphate hydrolases"/>
    <property type="match status" value="2"/>
</dbReference>
<keyword evidence="2" id="KW-0479">Metal-binding</keyword>
<dbReference type="Gene3D" id="3.40.50.10810">
    <property type="entry name" value="Tandem AAA-ATPase domain"/>
    <property type="match status" value="1"/>
</dbReference>
<evidence type="ECO:0000313" key="14">
    <source>
        <dbReference type="Proteomes" id="UP001209540"/>
    </source>
</evidence>
<dbReference type="SMART" id="SM00487">
    <property type="entry name" value="DEXDc"/>
    <property type="match status" value="1"/>
</dbReference>
<gene>
    <name evidence="13" type="ORF">BDA99DRAFT_438646</name>
</gene>
<dbReference type="GO" id="GO:0005737">
    <property type="term" value="C:cytoplasm"/>
    <property type="evidence" value="ECO:0007669"/>
    <property type="project" value="TreeGrafter"/>
</dbReference>
<dbReference type="PANTHER" id="PTHR45626">
    <property type="entry name" value="TRANSCRIPTION TERMINATION FACTOR 2-RELATED"/>
    <property type="match status" value="1"/>
</dbReference>
<comment type="similarity">
    <text evidence="1">Belongs to the SNF2/RAD54 helicase family.</text>
</comment>
<dbReference type="InterPro" id="IPR013083">
    <property type="entry name" value="Znf_RING/FYVE/PHD"/>
</dbReference>
<feature type="domain" description="Helicase ATP-binding" evidence="11">
    <location>
        <begin position="52"/>
        <end position="241"/>
    </location>
</feature>
<dbReference type="CDD" id="cd18793">
    <property type="entry name" value="SF2_C_SNF"/>
    <property type="match status" value="1"/>
</dbReference>
<reference evidence="13" key="1">
    <citation type="journal article" date="2022" name="IScience">
        <title>Evolution of zygomycete secretomes and the origins of terrestrial fungal ecologies.</title>
        <authorList>
            <person name="Chang Y."/>
            <person name="Wang Y."/>
            <person name="Mondo S."/>
            <person name="Ahrendt S."/>
            <person name="Andreopoulos W."/>
            <person name="Barry K."/>
            <person name="Beard J."/>
            <person name="Benny G.L."/>
            <person name="Blankenship S."/>
            <person name="Bonito G."/>
            <person name="Cuomo C."/>
            <person name="Desiro A."/>
            <person name="Gervers K.A."/>
            <person name="Hundley H."/>
            <person name="Kuo A."/>
            <person name="LaButti K."/>
            <person name="Lang B.F."/>
            <person name="Lipzen A."/>
            <person name="O'Donnell K."/>
            <person name="Pangilinan J."/>
            <person name="Reynolds N."/>
            <person name="Sandor L."/>
            <person name="Smith M.E."/>
            <person name="Tsang A."/>
            <person name="Grigoriev I.V."/>
            <person name="Stajich J.E."/>
            <person name="Spatafora J.W."/>
        </authorList>
    </citation>
    <scope>NUCLEOTIDE SEQUENCE</scope>
    <source>
        <strain evidence="13">RSA 2281</strain>
    </source>
</reference>
<dbReference type="InterPro" id="IPR000330">
    <property type="entry name" value="SNF2_N"/>
</dbReference>
<keyword evidence="4 9" id="KW-0863">Zinc-finger</keyword>
<dbReference type="GO" id="GO:0016787">
    <property type="term" value="F:hydrolase activity"/>
    <property type="evidence" value="ECO:0007669"/>
    <property type="project" value="UniProtKB-KW"/>
</dbReference>
<dbReference type="GO" id="GO:0005524">
    <property type="term" value="F:ATP binding"/>
    <property type="evidence" value="ECO:0007669"/>
    <property type="project" value="UniProtKB-KW"/>
</dbReference>
<dbReference type="InterPro" id="IPR017907">
    <property type="entry name" value="Znf_RING_CS"/>
</dbReference>
<feature type="domain" description="RING-type" evidence="10">
    <location>
        <begin position="400"/>
        <end position="444"/>
    </location>
</feature>
<dbReference type="SMART" id="SM00184">
    <property type="entry name" value="RING"/>
    <property type="match status" value="1"/>
</dbReference>
<dbReference type="InterPro" id="IPR050628">
    <property type="entry name" value="SNF2_RAD54_helicase_TF"/>
</dbReference>
<dbReference type="PROSITE" id="PS50089">
    <property type="entry name" value="ZF_RING_2"/>
    <property type="match status" value="1"/>
</dbReference>
<dbReference type="GO" id="GO:0008270">
    <property type="term" value="F:zinc ion binding"/>
    <property type="evidence" value="ECO:0007669"/>
    <property type="project" value="UniProtKB-KW"/>
</dbReference>
<evidence type="ECO:0000259" key="12">
    <source>
        <dbReference type="PROSITE" id="PS51194"/>
    </source>
</evidence>
<dbReference type="GO" id="GO:0000724">
    <property type="term" value="P:double-strand break repair via homologous recombination"/>
    <property type="evidence" value="ECO:0007669"/>
    <property type="project" value="TreeGrafter"/>
</dbReference>
<dbReference type="AlphaFoldDB" id="A0AAD5KD59"/>
<evidence type="ECO:0000256" key="6">
    <source>
        <dbReference type="ARBA" id="ARBA00022806"/>
    </source>
</evidence>
<dbReference type="PROSITE" id="PS51194">
    <property type="entry name" value="HELICASE_CTER"/>
    <property type="match status" value="1"/>
</dbReference>
<evidence type="ECO:0000256" key="1">
    <source>
        <dbReference type="ARBA" id="ARBA00007025"/>
    </source>
</evidence>
<name>A0AAD5KD59_9FUNG</name>
<dbReference type="GO" id="GO:0004386">
    <property type="term" value="F:helicase activity"/>
    <property type="evidence" value="ECO:0007669"/>
    <property type="project" value="UniProtKB-KW"/>
</dbReference>
<protein>
    <submittedName>
        <fullName evidence="13">SNF2 family N-terminal domain-containing protein</fullName>
    </submittedName>
</protein>
<dbReference type="SMART" id="SM00490">
    <property type="entry name" value="HELICc"/>
    <property type="match status" value="1"/>
</dbReference>
<dbReference type="InterPro" id="IPR018957">
    <property type="entry name" value="Znf_C3HC4_RING-type"/>
</dbReference>
<keyword evidence="3" id="KW-0547">Nucleotide-binding</keyword>
<comment type="caution">
    <text evidence="13">The sequence shown here is derived from an EMBL/GenBank/DDBJ whole genome shotgun (WGS) entry which is preliminary data.</text>
</comment>
<dbReference type="PROSITE" id="PS00518">
    <property type="entry name" value="ZF_RING_1"/>
    <property type="match status" value="1"/>
</dbReference>
<dbReference type="PROSITE" id="PS51192">
    <property type="entry name" value="HELICASE_ATP_BIND_1"/>
    <property type="match status" value="1"/>
</dbReference>
<keyword evidence="5" id="KW-0378">Hydrolase</keyword>
<dbReference type="Pfam" id="PF00271">
    <property type="entry name" value="Helicase_C"/>
    <property type="match status" value="1"/>
</dbReference>
<keyword evidence="7" id="KW-0862">Zinc</keyword>
<dbReference type="InterPro" id="IPR001841">
    <property type="entry name" value="Znf_RING"/>
</dbReference>
<proteinExistence type="inferred from homology"/>
<evidence type="ECO:0000259" key="10">
    <source>
        <dbReference type="PROSITE" id="PS50089"/>
    </source>
</evidence>
<dbReference type="GO" id="GO:0008094">
    <property type="term" value="F:ATP-dependent activity, acting on DNA"/>
    <property type="evidence" value="ECO:0007669"/>
    <property type="project" value="TreeGrafter"/>
</dbReference>